<comment type="similarity">
    <text evidence="1">Belongs to the short-chain dehydrogenases/reductases (SDR) family.</text>
</comment>
<organism evidence="3 4">
    <name type="scientific">Actinospica durhamensis</name>
    <dbReference type="NCBI Taxonomy" id="1508375"/>
    <lineage>
        <taxon>Bacteria</taxon>
        <taxon>Bacillati</taxon>
        <taxon>Actinomycetota</taxon>
        <taxon>Actinomycetes</taxon>
        <taxon>Catenulisporales</taxon>
        <taxon>Actinospicaceae</taxon>
        <taxon>Actinospica</taxon>
    </lineage>
</organism>
<evidence type="ECO:0000256" key="1">
    <source>
        <dbReference type="ARBA" id="ARBA00006484"/>
    </source>
</evidence>
<protein>
    <submittedName>
        <fullName evidence="3">SDR family oxidoreductase</fullName>
    </submittedName>
</protein>
<dbReference type="Proteomes" id="UP000675781">
    <property type="component" value="Unassembled WGS sequence"/>
</dbReference>
<name>A0A941ERR0_9ACTN</name>
<comment type="caution">
    <text evidence="3">The sequence shown here is derived from an EMBL/GenBank/DDBJ whole genome shotgun (WGS) entry which is preliminary data.</text>
</comment>
<evidence type="ECO:0000256" key="2">
    <source>
        <dbReference type="ARBA" id="ARBA00023002"/>
    </source>
</evidence>
<dbReference type="RefSeq" id="WP_212531669.1">
    <property type="nucleotide sequence ID" value="NZ_JAGSOG010000187.1"/>
</dbReference>
<dbReference type="AlphaFoldDB" id="A0A941ERR0"/>
<gene>
    <name evidence="3" type="ORF">KDL01_28240</name>
</gene>
<dbReference type="CDD" id="cd05233">
    <property type="entry name" value="SDR_c"/>
    <property type="match status" value="1"/>
</dbReference>
<dbReference type="FunFam" id="3.40.50.720:FF:000084">
    <property type="entry name" value="Short-chain dehydrogenase reductase"/>
    <property type="match status" value="1"/>
</dbReference>
<evidence type="ECO:0000313" key="3">
    <source>
        <dbReference type="EMBL" id="MBR7837200.1"/>
    </source>
</evidence>
<evidence type="ECO:0000313" key="4">
    <source>
        <dbReference type="Proteomes" id="UP000675781"/>
    </source>
</evidence>
<dbReference type="PANTHER" id="PTHR24321">
    <property type="entry name" value="DEHYDROGENASES, SHORT CHAIN"/>
    <property type="match status" value="1"/>
</dbReference>
<dbReference type="GO" id="GO:0016491">
    <property type="term" value="F:oxidoreductase activity"/>
    <property type="evidence" value="ECO:0007669"/>
    <property type="project" value="UniProtKB-KW"/>
</dbReference>
<dbReference type="SUPFAM" id="SSF51735">
    <property type="entry name" value="NAD(P)-binding Rossmann-fold domains"/>
    <property type="match status" value="1"/>
</dbReference>
<dbReference type="EMBL" id="JAGSOG010000187">
    <property type="protein sequence ID" value="MBR7837200.1"/>
    <property type="molecule type" value="Genomic_DNA"/>
</dbReference>
<dbReference type="PRINTS" id="PR00080">
    <property type="entry name" value="SDRFAMILY"/>
</dbReference>
<dbReference type="PRINTS" id="PR00081">
    <property type="entry name" value="GDHRDH"/>
</dbReference>
<proteinExistence type="inferred from homology"/>
<dbReference type="InterPro" id="IPR036291">
    <property type="entry name" value="NAD(P)-bd_dom_sf"/>
</dbReference>
<keyword evidence="2" id="KW-0560">Oxidoreductase</keyword>
<keyword evidence="4" id="KW-1185">Reference proteome</keyword>
<dbReference type="InterPro" id="IPR002347">
    <property type="entry name" value="SDR_fam"/>
</dbReference>
<dbReference type="PANTHER" id="PTHR24321:SF8">
    <property type="entry name" value="ESTRADIOL 17-BETA-DEHYDROGENASE 8-RELATED"/>
    <property type="match status" value="1"/>
</dbReference>
<sequence length="272" mass="27950">MSVTGDTGLTGRTVVVTGAARGQGAAEAELLVAAGAHVVATDVLDEDGARLAEQLNSADAGPGSCVYRHLDVSSEQEWEQLAQWLGEQGRAVHGLVNNAGVPYRPRLLEVDREGWDRTLAINVTGAMLGIRTLAPLMPSDQGASIVNIGSIAGLTAHHAAAYTVSKWALRGLTKVAAIELAPRGIRVNIVHPGPIDTPISAGADPVFLRATVAQTLLGREGAPSEVAQLVVFLLSAHASYITGAEIPVDGGHTAHGGTKSIVDALAAAHAAK</sequence>
<accession>A0A941ERR0</accession>
<reference evidence="3" key="1">
    <citation type="submission" date="2021-04" db="EMBL/GenBank/DDBJ databases">
        <title>Genome based classification of Actinospica acidithermotolerans sp. nov., an actinobacterium isolated from an Indonesian hot spring.</title>
        <authorList>
            <person name="Kusuma A.B."/>
            <person name="Putra K.E."/>
            <person name="Nafisah S."/>
            <person name="Loh J."/>
            <person name="Nouioui I."/>
            <person name="Goodfellow M."/>
        </authorList>
    </citation>
    <scope>NUCLEOTIDE SEQUENCE</scope>
    <source>
        <strain evidence="3">CSCA 57</strain>
    </source>
</reference>
<dbReference type="Pfam" id="PF13561">
    <property type="entry name" value="adh_short_C2"/>
    <property type="match status" value="1"/>
</dbReference>
<dbReference type="Gene3D" id="3.40.50.720">
    <property type="entry name" value="NAD(P)-binding Rossmann-like Domain"/>
    <property type="match status" value="1"/>
</dbReference>